<accession>A0A6J3LUF7</accession>
<name>A0A6J3LUF7_9PEZI</name>
<reference evidence="3" key="2">
    <citation type="submission" date="2020-04" db="EMBL/GenBank/DDBJ databases">
        <authorList>
            <consortium name="NCBI Genome Project"/>
        </authorList>
    </citation>
    <scope>NUCLEOTIDE SEQUENCE</scope>
    <source>
        <strain evidence="3">CBS 342.82</strain>
    </source>
</reference>
<reference evidence="3" key="1">
    <citation type="submission" date="2020-01" db="EMBL/GenBank/DDBJ databases">
        <authorList>
            <consortium name="DOE Joint Genome Institute"/>
            <person name="Haridas S."/>
            <person name="Albert R."/>
            <person name="Binder M."/>
            <person name="Bloem J."/>
            <person name="Labutti K."/>
            <person name="Salamov A."/>
            <person name="Andreopoulos B."/>
            <person name="Baker S.E."/>
            <person name="Barry K."/>
            <person name="Bills G."/>
            <person name="Bluhm B.H."/>
            <person name="Cannon C."/>
            <person name="Castanera R."/>
            <person name="Culley D.E."/>
            <person name="Daum C."/>
            <person name="Ezra D."/>
            <person name="Gonzalez J.B."/>
            <person name="Henrissat B."/>
            <person name="Kuo A."/>
            <person name="Liang C."/>
            <person name="Lipzen A."/>
            <person name="Lutzoni F."/>
            <person name="Magnuson J."/>
            <person name="Mondo S."/>
            <person name="Nolan M."/>
            <person name="Ohm R."/>
            <person name="Pangilinan J."/>
            <person name="Park H.-J."/>
            <person name="Ramirez L."/>
            <person name="Alfaro M."/>
            <person name="Sun H."/>
            <person name="Tritt A."/>
            <person name="Yoshinaga Y."/>
            <person name="Zwiers L.-H."/>
            <person name="Turgeon B.G."/>
            <person name="Goodwin S.B."/>
            <person name="Spatafora J.W."/>
            <person name="Crous P.W."/>
            <person name="Grigoriev I.V."/>
        </authorList>
    </citation>
    <scope>NUCLEOTIDE SEQUENCE</scope>
    <source>
        <strain evidence="3">CBS 342.82</strain>
    </source>
</reference>
<organism evidence="3">
    <name type="scientific">Dissoconium aciculare CBS 342.82</name>
    <dbReference type="NCBI Taxonomy" id="1314786"/>
    <lineage>
        <taxon>Eukaryota</taxon>
        <taxon>Fungi</taxon>
        <taxon>Dikarya</taxon>
        <taxon>Ascomycota</taxon>
        <taxon>Pezizomycotina</taxon>
        <taxon>Dothideomycetes</taxon>
        <taxon>Dothideomycetidae</taxon>
        <taxon>Mycosphaerellales</taxon>
        <taxon>Dissoconiaceae</taxon>
        <taxon>Dissoconium</taxon>
    </lineage>
</organism>
<sequence>MATAQDINRPVDILLNLVMSSENNSAVPKQATPGYETKNAQIMRIVANMRVKVAERNQANSSQAQVRAAVPAGNGGDIAGNDFNAPHTPTAAIAQNGDEPTGASTECLPRGKVTMHQKKTLISEEPMTVIDEFGTRRRTITIKEVTTWTITPPRSPPRETKRKFGIMSPATTAESIKTEPSSSPETGLGSDHAGPSTPSKKAKSQADSTSAPVANNPDPNQAAPTLMVTLRNPIVAAAPAGPFRTEYFRNGNWLTVDEGLGRPIWAEGERQVPVGQGRVRRANARYM</sequence>
<evidence type="ECO:0000313" key="3">
    <source>
        <dbReference type="RefSeq" id="XP_033456452.1"/>
    </source>
</evidence>
<feature type="compositionally biased region" description="Polar residues" evidence="1">
    <location>
        <begin position="205"/>
        <end position="223"/>
    </location>
</feature>
<dbReference type="RefSeq" id="XP_033456452.1">
    <property type="nucleotide sequence ID" value="XM_033608548.1"/>
</dbReference>
<gene>
    <name evidence="3" type="ORF">K489DRAFT_434169</name>
</gene>
<evidence type="ECO:0000256" key="1">
    <source>
        <dbReference type="SAM" id="MobiDB-lite"/>
    </source>
</evidence>
<keyword evidence="2" id="KW-1185">Reference proteome</keyword>
<dbReference type="AlphaFoldDB" id="A0A6J3LUF7"/>
<evidence type="ECO:0000313" key="2">
    <source>
        <dbReference type="Proteomes" id="UP000504637"/>
    </source>
</evidence>
<feature type="region of interest" description="Disordered" evidence="1">
    <location>
        <begin position="144"/>
        <end position="224"/>
    </location>
</feature>
<reference evidence="3" key="3">
    <citation type="submission" date="2025-08" db="UniProtKB">
        <authorList>
            <consortium name="RefSeq"/>
        </authorList>
    </citation>
    <scope>IDENTIFICATION</scope>
    <source>
        <strain evidence="3">CBS 342.82</strain>
    </source>
</reference>
<protein>
    <submittedName>
        <fullName evidence="3">Uncharacterized protein</fullName>
    </submittedName>
</protein>
<feature type="compositionally biased region" description="Polar residues" evidence="1">
    <location>
        <begin position="169"/>
        <end position="185"/>
    </location>
</feature>
<dbReference type="GeneID" id="54366348"/>
<proteinExistence type="predicted"/>
<dbReference type="Proteomes" id="UP000504637">
    <property type="component" value="Unplaced"/>
</dbReference>